<feature type="repeat" description="PPR" evidence="4">
    <location>
        <begin position="278"/>
        <end position="312"/>
    </location>
</feature>
<sequence>PKNIHHAGAAARPSSPTVKPLPSRPLRLRLRPLHLMFASAPAGSLHLSHPAFGARRPRLARCRSSLSSSGAAPPPANANHLIQTLCASGRLSRAAALLQGLPAPTQRTYESLLQAAARAGDAALAAAVHRRLEADPVFRSDPFLSTRLIDAYAALGALPAARQVFDEAPDKNIFVWNALLKALALADHGDEALARLADMGRLGVPVDSYSYTLGLKACIAASASHAPASARVREVHAHAIRRGYALHMHVATTLIDCYAKLGMVGYAENVFAAMPERNVVSWSAMIACYAKNERPADAIELFKDMLASDADLVPNSITIVSVLNACAGVNALGHGKLLHAYILRRGFDSLVSVLNALMAMYMRCGCLEVGRHIFNWIGRRRDVVSWNSLISGYGMHGFGREALQVFEEMIQVGLSPSIITFISVLGACSHAGLVDEGKKLFESMMDYSVKPRAEHYACMVDLLGRAGQLDEAVELIQSMHIEPSPQVWGALLGACRIHGHVEYGEMACSRLFDLEPRNAGNYVLLADIYSRAKLQDQVAVLKELLEEHGLEKVPGCSWMEVNKKIHSFTSVDNKNPPVEQLQALIGEFVAQMKNEGYVPDTEIVMYDIEEEEKERILLGHSEKLAVAFGLINTRSGEVIRITKNLRLCEDCHSVTKFISKFTEREIVVKDVNRFHHFRDGICSCGDYW</sequence>
<dbReference type="Proteomes" id="UP000015105">
    <property type="component" value="Chromosome 3D"/>
</dbReference>
<dbReference type="NCBIfam" id="TIGR00756">
    <property type="entry name" value="PPR"/>
    <property type="match status" value="5"/>
</dbReference>
<evidence type="ECO:0000256" key="1">
    <source>
        <dbReference type="ARBA" id="ARBA00006643"/>
    </source>
</evidence>
<reference evidence="8" key="2">
    <citation type="journal article" date="2017" name="Nat. Plants">
        <title>The Aegilops tauschii genome reveals multiple impacts of transposons.</title>
        <authorList>
            <person name="Zhao G."/>
            <person name="Zou C."/>
            <person name="Li K."/>
            <person name="Wang K."/>
            <person name="Li T."/>
            <person name="Gao L."/>
            <person name="Zhang X."/>
            <person name="Wang H."/>
            <person name="Yang Z."/>
            <person name="Liu X."/>
            <person name="Jiang W."/>
            <person name="Mao L."/>
            <person name="Kong X."/>
            <person name="Jiao Y."/>
            <person name="Jia J."/>
        </authorList>
    </citation>
    <scope>NUCLEOTIDE SEQUENCE [LARGE SCALE GENOMIC DNA]</scope>
    <source>
        <strain evidence="8">cv. AL8/78</strain>
    </source>
</reference>
<keyword evidence="3" id="KW-0809">Transit peptide</keyword>
<dbReference type="InterPro" id="IPR032867">
    <property type="entry name" value="DYW_dom"/>
</dbReference>
<reference evidence="7" key="5">
    <citation type="journal article" date="2021" name="G3 (Bethesda)">
        <title>Aegilops tauschii genome assembly Aet v5.0 features greater sequence contiguity and improved annotation.</title>
        <authorList>
            <person name="Wang L."/>
            <person name="Zhu T."/>
            <person name="Rodriguez J.C."/>
            <person name="Deal K.R."/>
            <person name="Dubcovsky J."/>
            <person name="McGuire P.E."/>
            <person name="Lux T."/>
            <person name="Spannagl M."/>
            <person name="Mayer K.F.X."/>
            <person name="Baldrich P."/>
            <person name="Meyers B.C."/>
            <person name="Huo N."/>
            <person name="Gu Y.Q."/>
            <person name="Zhou H."/>
            <person name="Devos K.M."/>
            <person name="Bennetzen J.L."/>
            <person name="Unver T."/>
            <person name="Budak H."/>
            <person name="Gulick P.J."/>
            <person name="Galiba G."/>
            <person name="Kalapos B."/>
            <person name="Nelson D.R."/>
            <person name="Li P."/>
            <person name="You F.M."/>
            <person name="Luo M.C."/>
            <person name="Dvorak J."/>
        </authorList>
    </citation>
    <scope>NUCLEOTIDE SEQUENCE [LARGE SCALE GENOMIC DNA]</scope>
    <source>
        <strain evidence="7">cv. AL8/78</strain>
    </source>
</reference>
<dbReference type="STRING" id="200361.A0A453FXF8"/>
<name>A0A453FXF8_AEGTS</name>
<dbReference type="GO" id="GO:0008270">
    <property type="term" value="F:zinc ion binding"/>
    <property type="evidence" value="ECO:0007669"/>
    <property type="project" value="InterPro"/>
</dbReference>
<dbReference type="Gramene" id="AET3Gv20817800.1">
    <property type="protein sequence ID" value="AET3Gv20817800.1"/>
    <property type="gene ID" value="AET3Gv20817800"/>
</dbReference>
<protein>
    <recommendedName>
        <fullName evidence="6">DYW domain-containing protein</fullName>
    </recommendedName>
</protein>
<dbReference type="Pfam" id="PF13041">
    <property type="entry name" value="PPR_2"/>
    <property type="match status" value="2"/>
</dbReference>
<evidence type="ECO:0000259" key="6">
    <source>
        <dbReference type="Pfam" id="PF14432"/>
    </source>
</evidence>
<evidence type="ECO:0000256" key="2">
    <source>
        <dbReference type="ARBA" id="ARBA00022737"/>
    </source>
</evidence>
<feature type="domain" description="DYW" evidence="6">
    <location>
        <begin position="596"/>
        <end position="688"/>
    </location>
</feature>
<dbReference type="InterPro" id="IPR046848">
    <property type="entry name" value="E_motif"/>
</dbReference>
<comment type="similarity">
    <text evidence="1">Belongs to the PPR family. PCMP-H subfamily.</text>
</comment>
<reference evidence="8" key="1">
    <citation type="journal article" date="2014" name="Science">
        <title>Ancient hybridizations among the ancestral genomes of bread wheat.</title>
        <authorList>
            <consortium name="International Wheat Genome Sequencing Consortium,"/>
            <person name="Marcussen T."/>
            <person name="Sandve S.R."/>
            <person name="Heier L."/>
            <person name="Spannagl M."/>
            <person name="Pfeifer M."/>
            <person name="Jakobsen K.S."/>
            <person name="Wulff B.B."/>
            <person name="Steuernagel B."/>
            <person name="Mayer K.F."/>
            <person name="Olsen O.A."/>
        </authorList>
    </citation>
    <scope>NUCLEOTIDE SEQUENCE [LARGE SCALE GENOMIC DNA]</scope>
    <source>
        <strain evidence="8">cv. AL8/78</strain>
    </source>
</reference>
<evidence type="ECO:0000256" key="3">
    <source>
        <dbReference type="ARBA" id="ARBA00022946"/>
    </source>
</evidence>
<dbReference type="PANTHER" id="PTHR47926:SF482">
    <property type="entry name" value="PENTATRICOPEPTIDE REPEAT-CONTAINING PROTEIN CHLOROPLASTIC"/>
    <property type="match status" value="1"/>
</dbReference>
<dbReference type="GO" id="GO:0003723">
    <property type="term" value="F:RNA binding"/>
    <property type="evidence" value="ECO:0007669"/>
    <property type="project" value="InterPro"/>
</dbReference>
<dbReference type="Pfam" id="PF20431">
    <property type="entry name" value="E_motif"/>
    <property type="match status" value="1"/>
</dbReference>
<feature type="repeat" description="PPR" evidence="4">
    <location>
        <begin position="172"/>
        <end position="206"/>
    </location>
</feature>
<dbReference type="Pfam" id="PF14432">
    <property type="entry name" value="DYW_deaminase"/>
    <property type="match status" value="1"/>
</dbReference>
<dbReference type="FunFam" id="1.25.40.10:FF:001104">
    <property type="entry name" value="Uncharacterized protein"/>
    <property type="match status" value="1"/>
</dbReference>
<dbReference type="InterPro" id="IPR002885">
    <property type="entry name" value="PPR_rpt"/>
</dbReference>
<dbReference type="GO" id="GO:0009451">
    <property type="term" value="P:RNA modification"/>
    <property type="evidence" value="ECO:0007669"/>
    <property type="project" value="InterPro"/>
</dbReference>
<dbReference type="FunFam" id="1.25.40.10:FF:000486">
    <property type="entry name" value="Pentatricopeptide repeat-containing protein chloroplastic"/>
    <property type="match status" value="1"/>
</dbReference>
<evidence type="ECO:0000256" key="5">
    <source>
        <dbReference type="SAM" id="MobiDB-lite"/>
    </source>
</evidence>
<evidence type="ECO:0000313" key="8">
    <source>
        <dbReference type="Proteomes" id="UP000015105"/>
    </source>
</evidence>
<reference evidence="7" key="3">
    <citation type="journal article" date="2017" name="Nature">
        <title>Genome sequence of the progenitor of the wheat D genome Aegilops tauschii.</title>
        <authorList>
            <person name="Luo M.C."/>
            <person name="Gu Y.Q."/>
            <person name="Puiu D."/>
            <person name="Wang H."/>
            <person name="Twardziok S.O."/>
            <person name="Deal K.R."/>
            <person name="Huo N."/>
            <person name="Zhu T."/>
            <person name="Wang L."/>
            <person name="Wang Y."/>
            <person name="McGuire P.E."/>
            <person name="Liu S."/>
            <person name="Long H."/>
            <person name="Ramasamy R.K."/>
            <person name="Rodriguez J.C."/>
            <person name="Van S.L."/>
            <person name="Yuan L."/>
            <person name="Wang Z."/>
            <person name="Xia Z."/>
            <person name="Xiao L."/>
            <person name="Anderson O.D."/>
            <person name="Ouyang S."/>
            <person name="Liang Y."/>
            <person name="Zimin A.V."/>
            <person name="Pertea G."/>
            <person name="Qi P."/>
            <person name="Bennetzen J.L."/>
            <person name="Dai X."/>
            <person name="Dawson M.W."/>
            <person name="Muller H.G."/>
            <person name="Kugler K."/>
            <person name="Rivarola-Duarte L."/>
            <person name="Spannagl M."/>
            <person name="Mayer K.F.X."/>
            <person name="Lu F.H."/>
            <person name="Bevan M.W."/>
            <person name="Leroy P."/>
            <person name="Li P."/>
            <person name="You F.M."/>
            <person name="Sun Q."/>
            <person name="Liu Z."/>
            <person name="Lyons E."/>
            <person name="Wicker T."/>
            <person name="Salzberg S.L."/>
            <person name="Devos K.M."/>
            <person name="Dvorak J."/>
        </authorList>
    </citation>
    <scope>NUCLEOTIDE SEQUENCE [LARGE SCALE GENOMIC DNA]</scope>
    <source>
        <strain evidence="7">cv. AL8/78</strain>
    </source>
</reference>
<reference evidence="7" key="4">
    <citation type="submission" date="2019-03" db="UniProtKB">
        <authorList>
            <consortium name="EnsemblPlants"/>
        </authorList>
    </citation>
    <scope>IDENTIFICATION</scope>
</reference>
<dbReference type="AlphaFoldDB" id="A0A453FXF8"/>
<dbReference type="Gene3D" id="1.25.40.10">
    <property type="entry name" value="Tetratricopeptide repeat domain"/>
    <property type="match status" value="3"/>
</dbReference>
<feature type="repeat" description="PPR" evidence="4">
    <location>
        <begin position="417"/>
        <end position="451"/>
    </location>
</feature>
<dbReference type="GO" id="GO:0010467">
    <property type="term" value="P:gene expression"/>
    <property type="evidence" value="ECO:0007669"/>
    <property type="project" value="UniProtKB-ARBA"/>
</dbReference>
<dbReference type="PANTHER" id="PTHR47926">
    <property type="entry name" value="PENTATRICOPEPTIDE REPEAT-CONTAINING PROTEIN"/>
    <property type="match status" value="1"/>
</dbReference>
<dbReference type="Pfam" id="PF01535">
    <property type="entry name" value="PPR"/>
    <property type="match status" value="2"/>
</dbReference>
<keyword evidence="8" id="KW-1185">Reference proteome</keyword>
<accession>A0A453FXF8</accession>
<dbReference type="EnsemblPlants" id="AET3Gv20817800.1">
    <property type="protein sequence ID" value="AET3Gv20817800.1"/>
    <property type="gene ID" value="AET3Gv20817800"/>
</dbReference>
<proteinExistence type="inferred from homology"/>
<feature type="repeat" description="PPR" evidence="4">
    <location>
        <begin position="382"/>
        <end position="416"/>
    </location>
</feature>
<organism evidence="7 8">
    <name type="scientific">Aegilops tauschii subsp. strangulata</name>
    <name type="common">Goatgrass</name>
    <dbReference type="NCBI Taxonomy" id="200361"/>
    <lineage>
        <taxon>Eukaryota</taxon>
        <taxon>Viridiplantae</taxon>
        <taxon>Streptophyta</taxon>
        <taxon>Embryophyta</taxon>
        <taxon>Tracheophyta</taxon>
        <taxon>Spermatophyta</taxon>
        <taxon>Magnoliopsida</taxon>
        <taxon>Liliopsida</taxon>
        <taxon>Poales</taxon>
        <taxon>Poaceae</taxon>
        <taxon>BOP clade</taxon>
        <taxon>Pooideae</taxon>
        <taxon>Triticodae</taxon>
        <taxon>Triticeae</taxon>
        <taxon>Triticinae</taxon>
        <taxon>Aegilops</taxon>
    </lineage>
</organism>
<evidence type="ECO:0000313" key="7">
    <source>
        <dbReference type="EnsemblPlants" id="AET3Gv20817800.1"/>
    </source>
</evidence>
<dbReference type="PROSITE" id="PS51375">
    <property type="entry name" value="PPR"/>
    <property type="match status" value="4"/>
</dbReference>
<evidence type="ECO:0000256" key="4">
    <source>
        <dbReference type="PROSITE-ProRule" id="PRU00708"/>
    </source>
</evidence>
<keyword evidence="2" id="KW-0677">Repeat</keyword>
<feature type="region of interest" description="Disordered" evidence="5">
    <location>
        <begin position="1"/>
        <end position="23"/>
    </location>
</feature>
<dbReference type="FunFam" id="1.25.40.10:FF:000341">
    <property type="entry name" value="Pentatricopeptide repeat-containing protein chloroplastic"/>
    <property type="match status" value="1"/>
</dbReference>
<dbReference type="InterPro" id="IPR011990">
    <property type="entry name" value="TPR-like_helical_dom_sf"/>
</dbReference>
<dbReference type="InterPro" id="IPR046960">
    <property type="entry name" value="PPR_At4g14850-like_plant"/>
</dbReference>